<feature type="compositionally biased region" description="Polar residues" evidence="1">
    <location>
        <begin position="52"/>
        <end position="65"/>
    </location>
</feature>
<evidence type="ECO:0000313" key="3">
    <source>
        <dbReference type="Proteomes" id="UP000073492"/>
    </source>
</evidence>
<comment type="caution">
    <text evidence="2">The sequence shown here is derived from an EMBL/GenBank/DDBJ whole genome shotgun (WGS) entry which is preliminary data.</text>
</comment>
<dbReference type="AlphaFoldDB" id="A0A139IWD4"/>
<organism evidence="2 3">
    <name type="scientific">Pseudocercospora musae</name>
    <dbReference type="NCBI Taxonomy" id="113226"/>
    <lineage>
        <taxon>Eukaryota</taxon>
        <taxon>Fungi</taxon>
        <taxon>Dikarya</taxon>
        <taxon>Ascomycota</taxon>
        <taxon>Pezizomycotina</taxon>
        <taxon>Dothideomycetes</taxon>
        <taxon>Dothideomycetidae</taxon>
        <taxon>Mycosphaerellales</taxon>
        <taxon>Mycosphaerellaceae</taxon>
        <taxon>Pseudocercospora</taxon>
    </lineage>
</organism>
<feature type="non-terminal residue" evidence="2">
    <location>
        <position position="1"/>
    </location>
</feature>
<accession>A0A139IWD4</accession>
<proteinExistence type="predicted"/>
<dbReference type="Proteomes" id="UP000073492">
    <property type="component" value="Unassembled WGS sequence"/>
</dbReference>
<dbReference type="EMBL" id="LFZO01000001">
    <property type="protein sequence ID" value="KXT19059.1"/>
    <property type="molecule type" value="Genomic_DNA"/>
</dbReference>
<protein>
    <submittedName>
        <fullName evidence="2">Uncharacterized protein</fullName>
    </submittedName>
</protein>
<feature type="region of interest" description="Disordered" evidence="1">
    <location>
        <begin position="45"/>
        <end position="65"/>
    </location>
</feature>
<sequence length="201" mass="21904">GEIDIRGVAIFPEPLVQPAAPFDLACYQFPAPNIRNLHSDPPSLPQALSIPTLPNSHSSSGTTSVPNHVPLTSTKLLTNPLNNPVHSFMANLSEQLLLKLCGASGRAGFLLTTPSWSKFPLPSICPSCLTAQGVESSWEDIGEGWVRLCVFLASGTPFYPRTWVLVSEAFFREVRTLIEEEAIEATYREDFGVRVVKDVAV</sequence>
<evidence type="ECO:0000313" key="2">
    <source>
        <dbReference type="EMBL" id="KXT19059.1"/>
    </source>
</evidence>
<reference evidence="2 3" key="1">
    <citation type="submission" date="2015-07" db="EMBL/GenBank/DDBJ databases">
        <title>Comparative genomics of the Sigatoka disease complex on banana suggests a link between parallel evolutionary changes in Pseudocercospora fijiensis and Pseudocercospora eumusae and increased virulence on the banana host.</title>
        <authorList>
            <person name="Chang T.-C."/>
            <person name="Salvucci A."/>
            <person name="Crous P.W."/>
            <person name="Stergiopoulos I."/>
        </authorList>
    </citation>
    <scope>NUCLEOTIDE SEQUENCE [LARGE SCALE GENOMIC DNA]</scope>
    <source>
        <strain evidence="2 3">CBS 116634</strain>
    </source>
</reference>
<keyword evidence="3" id="KW-1185">Reference proteome</keyword>
<evidence type="ECO:0000256" key="1">
    <source>
        <dbReference type="SAM" id="MobiDB-lite"/>
    </source>
</evidence>
<name>A0A139IWD4_9PEZI</name>
<gene>
    <name evidence="2" type="ORF">AC579_8702</name>
</gene>